<evidence type="ECO:0000313" key="2">
    <source>
        <dbReference type="EMBL" id="TPX13241.1"/>
    </source>
</evidence>
<dbReference type="AlphaFoldDB" id="A0A507B839"/>
<feature type="compositionally biased region" description="Polar residues" evidence="1">
    <location>
        <begin position="30"/>
        <end position="40"/>
    </location>
</feature>
<dbReference type="InterPro" id="IPR053239">
    <property type="entry name" value="Dual_spec_PTase"/>
</dbReference>
<evidence type="ECO:0000313" key="3">
    <source>
        <dbReference type="Proteomes" id="UP000319257"/>
    </source>
</evidence>
<dbReference type="SUPFAM" id="SSF52799">
    <property type="entry name" value="(Phosphotyrosine protein) phosphatases II"/>
    <property type="match status" value="2"/>
</dbReference>
<name>A0A507B839_9PEZI</name>
<dbReference type="GeneID" id="41973888"/>
<proteinExistence type="predicted"/>
<dbReference type="PANTHER" id="PTHR47550:SF1">
    <property type="entry name" value="DUAL SPECIFICITY PROTEIN PHOSPHATASE PPS1"/>
    <property type="match status" value="1"/>
</dbReference>
<dbReference type="InterPro" id="IPR029021">
    <property type="entry name" value="Prot-tyrosine_phosphatase-like"/>
</dbReference>
<dbReference type="Proteomes" id="UP000319257">
    <property type="component" value="Unassembled WGS sequence"/>
</dbReference>
<dbReference type="InParanoid" id="A0A507B839"/>
<keyword evidence="3" id="KW-1185">Reference proteome</keyword>
<evidence type="ECO:0000256" key="1">
    <source>
        <dbReference type="SAM" id="MobiDB-lite"/>
    </source>
</evidence>
<dbReference type="GO" id="GO:0008138">
    <property type="term" value="F:protein tyrosine/serine/threonine phosphatase activity"/>
    <property type="evidence" value="ECO:0007669"/>
    <property type="project" value="TreeGrafter"/>
</dbReference>
<dbReference type="GO" id="GO:0005634">
    <property type="term" value="C:nucleus"/>
    <property type="evidence" value="ECO:0007669"/>
    <property type="project" value="GOC"/>
</dbReference>
<protein>
    <submittedName>
        <fullName evidence="2">Uncharacterized protein</fullName>
    </submittedName>
</protein>
<sequence length="609" mass="67277">MATIALPRPVPHHRPSSGLGALPANITIEDLNNPQPSQCVTPVPNKHIPVCPPGPVPQQEPNTPPPSPIPSKERLQTSLLSPPDAYPRIDSGPLAVYKIGAAGVAAALDHLACQPLPDPSQVFPWFHGLHPQNHVQQAFFVQRRRALRRTPGCLRSITIVKADGDLAFARLKGAIAPNEFLQSGSIAEFIEVDPKEGFSVRNFQIQAAKTAVTSDIIVYGDDRPSVQSLAFDIAAAQARWRELHDTQGQPLPAYNTFICTASFREFEKHHPEIVAVDASGNLTGRVIDFFHQERREMYEMTKASEISHNVWLGPTPDQGSDDERQFDVLIECSDLGHLDPAALKTIAESQEQPLKHPYVDFPSSGSILPPTWSHSEADGILETCKWIYCLAHGTNPHFETTDTDGDSVMSDATESPDSTVIARKILIHCADGYTESTLLGIAYFSYSTGLPIPDAWLRLHTEMQRNFFAYPTDVALLTAIAPRLLSESPVCSDRNLSDITAQIRDEPKWFSGLDGSLPSRVLDYMYLGNLGHANNPELLKAMGIRQILSVGEMAMWRDGEREEWGEDNICVVQGVQDNGIDPLTEEFERCLKFIGKPYFPRGTRLCYAI</sequence>
<dbReference type="OrthoDB" id="273181at2759"/>
<gene>
    <name evidence="2" type="ORF">E0L32_006441</name>
</gene>
<reference evidence="2 3" key="1">
    <citation type="submission" date="2019-06" db="EMBL/GenBank/DDBJ databases">
        <title>Draft genome sequence of the filamentous fungus Phialemoniopsis curvata isolated from diesel fuel.</title>
        <authorList>
            <person name="Varaljay V.A."/>
            <person name="Lyon W.J."/>
            <person name="Crouch A.L."/>
            <person name="Drake C.E."/>
            <person name="Hollomon J.M."/>
            <person name="Nadeau L.J."/>
            <person name="Nunn H.S."/>
            <person name="Stevenson B.S."/>
            <person name="Bojanowski C.L."/>
            <person name="Crookes-Goodson W.J."/>
        </authorList>
    </citation>
    <scope>NUCLEOTIDE SEQUENCE [LARGE SCALE GENOMIC DNA]</scope>
    <source>
        <strain evidence="2 3">D216</strain>
    </source>
</reference>
<organism evidence="2 3">
    <name type="scientific">Thyridium curvatum</name>
    <dbReference type="NCBI Taxonomy" id="1093900"/>
    <lineage>
        <taxon>Eukaryota</taxon>
        <taxon>Fungi</taxon>
        <taxon>Dikarya</taxon>
        <taxon>Ascomycota</taxon>
        <taxon>Pezizomycotina</taxon>
        <taxon>Sordariomycetes</taxon>
        <taxon>Sordariomycetidae</taxon>
        <taxon>Thyridiales</taxon>
        <taxon>Thyridiaceae</taxon>
        <taxon>Thyridium</taxon>
    </lineage>
</organism>
<dbReference type="STRING" id="1093900.A0A507B839"/>
<feature type="region of interest" description="Disordered" evidence="1">
    <location>
        <begin position="1"/>
        <end position="84"/>
    </location>
</feature>
<dbReference type="GO" id="GO:0033260">
    <property type="term" value="P:nuclear DNA replication"/>
    <property type="evidence" value="ECO:0007669"/>
    <property type="project" value="TreeGrafter"/>
</dbReference>
<dbReference type="Gene3D" id="3.90.190.10">
    <property type="entry name" value="Protein tyrosine phosphatase superfamily"/>
    <property type="match status" value="1"/>
</dbReference>
<comment type="caution">
    <text evidence="2">The sequence shown here is derived from an EMBL/GenBank/DDBJ whole genome shotgun (WGS) entry which is preliminary data.</text>
</comment>
<feature type="compositionally biased region" description="Pro residues" evidence="1">
    <location>
        <begin position="50"/>
        <end position="69"/>
    </location>
</feature>
<dbReference type="PANTHER" id="PTHR47550">
    <property type="entry name" value="DUAL SPECIFICITY PROTEIN PHOSPHATASE PPS1"/>
    <property type="match status" value="1"/>
</dbReference>
<accession>A0A507B839</accession>
<dbReference type="EMBL" id="SKBQ01000036">
    <property type="protein sequence ID" value="TPX13241.1"/>
    <property type="molecule type" value="Genomic_DNA"/>
</dbReference>
<dbReference type="RefSeq" id="XP_030994952.1">
    <property type="nucleotide sequence ID" value="XM_031141074.1"/>
</dbReference>